<evidence type="ECO:0008006" key="4">
    <source>
        <dbReference type="Google" id="ProtNLM"/>
    </source>
</evidence>
<proteinExistence type="predicted"/>
<dbReference type="RefSeq" id="WP_008836582.1">
    <property type="nucleotide sequence ID" value="NZ_AHAM01000122.1"/>
</dbReference>
<dbReference type="PATRIC" id="fig|1107882.3.peg.2885"/>
<name>H0HS22_9HYPH</name>
<keyword evidence="1" id="KW-1133">Transmembrane helix</keyword>
<evidence type="ECO:0000313" key="2">
    <source>
        <dbReference type="EMBL" id="EHK56447.1"/>
    </source>
</evidence>
<feature type="transmembrane region" description="Helical" evidence="1">
    <location>
        <begin position="65"/>
        <end position="84"/>
    </location>
</feature>
<reference evidence="2 3" key="1">
    <citation type="journal article" date="2012" name="J. Bacteriol.">
        <title>Draft Genome Sequence of Mesorhizobium alhagi CCNWXJ12-2T, a Novel Salt-Resistant Species Isolated from the Desert of Northwestern China.</title>
        <authorList>
            <person name="Zhou M."/>
            <person name="Chen W."/>
            <person name="Chen H."/>
            <person name="Wei G."/>
        </authorList>
    </citation>
    <scope>NUCLEOTIDE SEQUENCE [LARGE SCALE GENOMIC DNA]</scope>
    <source>
        <strain evidence="2 3">CCNWXJ12-2</strain>
    </source>
</reference>
<dbReference type="EMBL" id="AHAM01000122">
    <property type="protein sequence ID" value="EHK56447.1"/>
    <property type="molecule type" value="Genomic_DNA"/>
</dbReference>
<dbReference type="AlphaFoldDB" id="H0HS22"/>
<gene>
    <name evidence="2" type="ORF">MAXJ12_14800</name>
</gene>
<evidence type="ECO:0000256" key="1">
    <source>
        <dbReference type="SAM" id="Phobius"/>
    </source>
</evidence>
<keyword evidence="3" id="KW-1185">Reference proteome</keyword>
<sequence length="179" mass="19194">MILPVDSAAHGRPGSGAFPARLRRAAPSVGTALAGAVLWGSAMGASAYANLFLDAWETPAKLQFVAVLFVAGGALAFPLGLFLARLLSERRRAEASFAAGFISFAAATVAVTALLYAIQYRSYYSAWHAEAFSITWAFQLVFTTLAALYQFLVLGVRLFFPFGFLALFAAALWFARSPR</sequence>
<feature type="transmembrane region" description="Helical" evidence="1">
    <location>
        <begin position="158"/>
        <end position="175"/>
    </location>
</feature>
<keyword evidence="1" id="KW-0472">Membrane</keyword>
<dbReference type="Proteomes" id="UP000003250">
    <property type="component" value="Unassembled WGS sequence"/>
</dbReference>
<protein>
    <recommendedName>
        <fullName evidence="4">Transmembrane protein</fullName>
    </recommendedName>
</protein>
<accession>H0HS22</accession>
<organism evidence="2 3">
    <name type="scientific">Mesorhizobium alhagi CCNWXJ12-2</name>
    <dbReference type="NCBI Taxonomy" id="1107882"/>
    <lineage>
        <taxon>Bacteria</taxon>
        <taxon>Pseudomonadati</taxon>
        <taxon>Pseudomonadota</taxon>
        <taxon>Alphaproteobacteria</taxon>
        <taxon>Hyphomicrobiales</taxon>
        <taxon>Phyllobacteriaceae</taxon>
        <taxon>Allomesorhizobium</taxon>
    </lineage>
</organism>
<evidence type="ECO:0000313" key="3">
    <source>
        <dbReference type="Proteomes" id="UP000003250"/>
    </source>
</evidence>
<feature type="transmembrane region" description="Helical" evidence="1">
    <location>
        <begin position="32"/>
        <end position="53"/>
    </location>
</feature>
<keyword evidence="1" id="KW-0812">Transmembrane</keyword>
<feature type="transmembrane region" description="Helical" evidence="1">
    <location>
        <begin position="130"/>
        <end position="152"/>
    </location>
</feature>
<feature type="transmembrane region" description="Helical" evidence="1">
    <location>
        <begin position="96"/>
        <end position="118"/>
    </location>
</feature>